<feature type="domain" description="Histidine kinase" evidence="12">
    <location>
        <begin position="646"/>
        <end position="852"/>
    </location>
</feature>
<keyword evidence="10" id="KW-1133">Transmembrane helix</keyword>
<keyword evidence="4" id="KW-0808">Transferase</keyword>
<feature type="repeat" description="TPR" evidence="8">
    <location>
        <begin position="327"/>
        <end position="360"/>
    </location>
</feature>
<dbReference type="SMART" id="SM00387">
    <property type="entry name" value="HATPase_c"/>
    <property type="match status" value="1"/>
</dbReference>
<gene>
    <name evidence="13" type="ORF">M23134_00814</name>
</gene>
<dbReference type="SMART" id="SM00388">
    <property type="entry name" value="HisKA"/>
    <property type="match status" value="1"/>
</dbReference>
<dbReference type="Pfam" id="PF13424">
    <property type="entry name" value="TPR_12"/>
    <property type="match status" value="4"/>
</dbReference>
<feature type="repeat" description="TPR" evidence="8">
    <location>
        <begin position="287"/>
        <end position="320"/>
    </location>
</feature>
<name>A1ZVX8_MICM2</name>
<dbReference type="OrthoDB" id="9810447at2"/>
<keyword evidence="7 8" id="KW-0802">TPR repeat</keyword>
<sequence>MLTKTMNTFCKLCVLMLIASHCVFAQNPHTVDSLQKALKTTLTNQQKVDVYNLLAKEYRYMDSARVAHYTSQSISLSNAIHYPQGVADAWYYLGFVNLVKGKRVDAMQFFEKILRLSQKIKYQEGVANAYNGIGATYWFKGHMDKALGYYQKSLQIRTQIKDQKGMASTCVNIGTIYQYQGKHAQAIKIYLRALRIETSLGNKKGIGKCYNALANIYTNQGNYPKALELYQDAAKTQREIKDTLGLSTAYNNLGVVYTRQGNYPKAIQFHQRSLAIDQRIKDKRSMAVNYNNLGIIYRYQGNYPKALETFQKSLKIREQTNNKQGIAQCFNNIGDIHKTQGNYATALGFFRRAFKIYQQKKYKRGMAISHNNMGIVHELQGNYAQALDYYQKALVLEKQLKLKAKIADSYLGLGRVALLQKQYTKAHDFFEKALKMREAMGEKAMSAEAQINLGMAYYSQKNYSQAQQCLEKGVQAASKAGFILFIKYGTEYLAKVYQAMGNPQKALENHIRFKQMADSLLNKKNVQKIARLETQYIAQKRVDSLRVIQTQKDQLAQADIRRREATQSATYLGLGLSALLVIVLWMFYRSQQRHNRKLSSINTELEESYMTIRNSAQLISEQKNELEQALQKLKELDSFKEKMVGMIAHDLKNPLQAIIGFTQDTHVHPEANAIHRAAQRMLLLILNMLDAQKFNKTEVKLKKSTQSLPQLGKTTLAQVEWFAQAKNIRLEQAATQEMYLPVDTQLVSRVLLNLLHNAIKFTPNNGHITLQYEAMPATQEIKVMVSDNGEGIAPEHLATIFKPYHQANAKQASTGLGLAFCKMVVEAHHGNIGVISTLGKGSTFWFTLPMPEVIQPTQTLAKEFAHTHTSALRLTPEDKAYLKPYLSKIKEHKIYHFTKIKSILQQIDDHKHPDLALWKNTLKQAMVTANQPQYESLINMH</sequence>
<dbReference type="SMART" id="SM00028">
    <property type="entry name" value="TPR"/>
    <property type="match status" value="10"/>
</dbReference>
<feature type="repeat" description="TPR" evidence="8">
    <location>
        <begin position="447"/>
        <end position="480"/>
    </location>
</feature>
<dbReference type="InterPro" id="IPR005467">
    <property type="entry name" value="His_kinase_dom"/>
</dbReference>
<protein>
    <recommendedName>
        <fullName evidence="2">histidine kinase</fullName>
        <ecNumber evidence="2">2.7.13.3</ecNumber>
    </recommendedName>
</protein>
<dbReference type="Pfam" id="PF02518">
    <property type="entry name" value="HATPase_c"/>
    <property type="match status" value="1"/>
</dbReference>
<evidence type="ECO:0000256" key="1">
    <source>
        <dbReference type="ARBA" id="ARBA00000085"/>
    </source>
</evidence>
<evidence type="ECO:0000256" key="9">
    <source>
        <dbReference type="SAM" id="Coils"/>
    </source>
</evidence>
<evidence type="ECO:0000259" key="12">
    <source>
        <dbReference type="PROSITE" id="PS50109"/>
    </source>
</evidence>
<dbReference type="PRINTS" id="PR00344">
    <property type="entry name" value="BCTRLSENSOR"/>
</dbReference>
<dbReference type="Gene3D" id="3.30.565.10">
    <property type="entry name" value="Histidine kinase-like ATPase, C-terminal domain"/>
    <property type="match status" value="1"/>
</dbReference>
<evidence type="ECO:0000256" key="6">
    <source>
        <dbReference type="ARBA" id="ARBA00022777"/>
    </source>
</evidence>
<dbReference type="Pfam" id="PF13181">
    <property type="entry name" value="TPR_8"/>
    <property type="match status" value="1"/>
</dbReference>
<dbReference type="InterPro" id="IPR036097">
    <property type="entry name" value="HisK_dim/P_sf"/>
</dbReference>
<evidence type="ECO:0000256" key="11">
    <source>
        <dbReference type="SAM" id="SignalP"/>
    </source>
</evidence>
<reference evidence="13 14" key="1">
    <citation type="submission" date="2007-01" db="EMBL/GenBank/DDBJ databases">
        <authorList>
            <person name="Haygood M."/>
            <person name="Podell S."/>
            <person name="Anderson C."/>
            <person name="Hopkinson B."/>
            <person name="Roe K."/>
            <person name="Barbeau K."/>
            <person name="Gaasterland T."/>
            <person name="Ferriera S."/>
            <person name="Johnson J."/>
            <person name="Kravitz S."/>
            <person name="Beeson K."/>
            <person name="Sutton G."/>
            <person name="Rogers Y.-H."/>
            <person name="Friedman R."/>
            <person name="Frazier M."/>
            <person name="Venter J.C."/>
        </authorList>
    </citation>
    <scope>NUCLEOTIDE SEQUENCE [LARGE SCALE GENOMIC DNA]</scope>
    <source>
        <strain evidence="13 14">ATCC 23134</strain>
    </source>
</reference>
<dbReference type="InterPro" id="IPR019734">
    <property type="entry name" value="TPR_rpt"/>
</dbReference>
<keyword evidence="5" id="KW-0677">Repeat</keyword>
<comment type="caution">
    <text evidence="13">The sequence shown here is derived from an EMBL/GenBank/DDBJ whole genome shotgun (WGS) entry which is preliminary data.</text>
</comment>
<keyword evidence="6" id="KW-0418">Kinase</keyword>
<dbReference type="Gene3D" id="1.25.40.10">
    <property type="entry name" value="Tetratricopeptide repeat domain"/>
    <property type="match status" value="4"/>
</dbReference>
<dbReference type="EMBL" id="AAWS01000048">
    <property type="protein sequence ID" value="EAY25460.1"/>
    <property type="molecule type" value="Genomic_DNA"/>
</dbReference>
<feature type="repeat" description="TPR" evidence="8">
    <location>
        <begin position="127"/>
        <end position="160"/>
    </location>
</feature>
<feature type="repeat" description="TPR" evidence="8">
    <location>
        <begin position="407"/>
        <end position="440"/>
    </location>
</feature>
<evidence type="ECO:0000256" key="3">
    <source>
        <dbReference type="ARBA" id="ARBA00022553"/>
    </source>
</evidence>
<dbReference type="FunFam" id="3.30.565.10:FF:000006">
    <property type="entry name" value="Sensor histidine kinase WalK"/>
    <property type="match status" value="1"/>
</dbReference>
<feature type="repeat" description="TPR" evidence="8">
    <location>
        <begin position="207"/>
        <end position="240"/>
    </location>
</feature>
<keyword evidence="10" id="KW-0812">Transmembrane</keyword>
<dbReference type="eggNOG" id="COG0457">
    <property type="taxonomic scope" value="Bacteria"/>
</dbReference>
<dbReference type="PANTHER" id="PTHR45641">
    <property type="entry name" value="TETRATRICOPEPTIDE REPEAT PROTEIN (AFU_ORTHOLOGUE AFUA_6G03870)"/>
    <property type="match status" value="1"/>
</dbReference>
<dbReference type="SUPFAM" id="SSF47384">
    <property type="entry name" value="Homodimeric domain of signal transducing histidine kinase"/>
    <property type="match status" value="1"/>
</dbReference>
<dbReference type="InterPro" id="IPR036890">
    <property type="entry name" value="HATPase_C_sf"/>
</dbReference>
<evidence type="ECO:0000256" key="8">
    <source>
        <dbReference type="PROSITE-ProRule" id="PRU00339"/>
    </source>
</evidence>
<feature type="repeat" description="TPR" evidence="8">
    <location>
        <begin position="87"/>
        <end position="120"/>
    </location>
</feature>
<keyword evidence="10" id="KW-0472">Membrane</keyword>
<evidence type="ECO:0000313" key="14">
    <source>
        <dbReference type="Proteomes" id="UP000004095"/>
    </source>
</evidence>
<dbReference type="PROSITE" id="PS50109">
    <property type="entry name" value="HIS_KIN"/>
    <property type="match status" value="1"/>
</dbReference>
<proteinExistence type="predicted"/>
<feature type="signal peptide" evidence="11">
    <location>
        <begin position="1"/>
        <end position="25"/>
    </location>
</feature>
<dbReference type="InterPro" id="IPR004358">
    <property type="entry name" value="Sig_transdc_His_kin-like_C"/>
</dbReference>
<dbReference type="EC" id="2.7.13.3" evidence="2"/>
<dbReference type="PROSITE" id="PS50293">
    <property type="entry name" value="TPR_REGION"/>
    <property type="match status" value="2"/>
</dbReference>
<dbReference type="Pfam" id="PF00512">
    <property type="entry name" value="HisKA"/>
    <property type="match status" value="1"/>
</dbReference>
<dbReference type="AlphaFoldDB" id="A1ZVX8"/>
<dbReference type="InterPro" id="IPR003594">
    <property type="entry name" value="HATPase_dom"/>
</dbReference>
<comment type="catalytic activity">
    <reaction evidence="1">
        <text>ATP + protein L-histidine = ADP + protein N-phospho-L-histidine.</text>
        <dbReference type="EC" id="2.7.13.3"/>
    </reaction>
</comment>
<feature type="repeat" description="TPR" evidence="8">
    <location>
        <begin position="367"/>
        <end position="400"/>
    </location>
</feature>
<feature type="chain" id="PRO_5002642265" description="histidine kinase" evidence="11">
    <location>
        <begin position="26"/>
        <end position="941"/>
    </location>
</feature>
<accession>A1ZVX8</accession>
<feature type="transmembrane region" description="Helical" evidence="10">
    <location>
        <begin position="569"/>
        <end position="588"/>
    </location>
</feature>
<dbReference type="InterPro" id="IPR011990">
    <property type="entry name" value="TPR-like_helical_dom_sf"/>
</dbReference>
<evidence type="ECO:0000256" key="5">
    <source>
        <dbReference type="ARBA" id="ARBA00022737"/>
    </source>
</evidence>
<feature type="coiled-coil region" evidence="9">
    <location>
        <begin position="612"/>
        <end position="639"/>
    </location>
</feature>
<evidence type="ECO:0000256" key="7">
    <source>
        <dbReference type="ARBA" id="ARBA00022803"/>
    </source>
</evidence>
<keyword evidence="9" id="KW-0175">Coiled coil</keyword>
<keyword evidence="3" id="KW-0597">Phosphoprotein</keyword>
<evidence type="ECO:0000256" key="10">
    <source>
        <dbReference type="SAM" id="Phobius"/>
    </source>
</evidence>
<dbReference type="SUPFAM" id="SSF55874">
    <property type="entry name" value="ATPase domain of HSP90 chaperone/DNA topoisomerase II/histidine kinase"/>
    <property type="match status" value="1"/>
</dbReference>
<dbReference type="PROSITE" id="PS50005">
    <property type="entry name" value="TPR"/>
    <property type="match status" value="10"/>
</dbReference>
<feature type="repeat" description="TPR" evidence="8">
    <location>
        <begin position="247"/>
        <end position="280"/>
    </location>
</feature>
<dbReference type="CDD" id="cd00082">
    <property type="entry name" value="HisKA"/>
    <property type="match status" value="1"/>
</dbReference>
<dbReference type="SUPFAM" id="SSF48452">
    <property type="entry name" value="TPR-like"/>
    <property type="match status" value="3"/>
</dbReference>
<dbReference type="PANTHER" id="PTHR45641:SF1">
    <property type="entry name" value="AAA+ ATPASE DOMAIN-CONTAINING PROTEIN"/>
    <property type="match status" value="1"/>
</dbReference>
<dbReference type="SMART" id="SM00671">
    <property type="entry name" value="SEL1"/>
    <property type="match status" value="7"/>
</dbReference>
<organism evidence="13 14">
    <name type="scientific">Microscilla marina ATCC 23134</name>
    <dbReference type="NCBI Taxonomy" id="313606"/>
    <lineage>
        <taxon>Bacteria</taxon>
        <taxon>Pseudomonadati</taxon>
        <taxon>Bacteroidota</taxon>
        <taxon>Cytophagia</taxon>
        <taxon>Cytophagales</taxon>
        <taxon>Microscillaceae</taxon>
        <taxon>Microscilla</taxon>
    </lineage>
</organism>
<evidence type="ECO:0000313" key="13">
    <source>
        <dbReference type="EMBL" id="EAY25460.1"/>
    </source>
</evidence>
<dbReference type="eggNOG" id="COG2205">
    <property type="taxonomic scope" value="Bacteria"/>
</dbReference>
<dbReference type="GO" id="GO:0000155">
    <property type="term" value="F:phosphorelay sensor kinase activity"/>
    <property type="evidence" value="ECO:0007669"/>
    <property type="project" value="InterPro"/>
</dbReference>
<dbReference type="Gene3D" id="1.10.287.130">
    <property type="match status" value="1"/>
</dbReference>
<feature type="repeat" description="TPR" evidence="8">
    <location>
        <begin position="167"/>
        <end position="200"/>
    </location>
</feature>
<evidence type="ECO:0000256" key="4">
    <source>
        <dbReference type="ARBA" id="ARBA00022679"/>
    </source>
</evidence>
<keyword evidence="11" id="KW-0732">Signal</keyword>
<keyword evidence="14" id="KW-1185">Reference proteome</keyword>
<dbReference type="Pfam" id="PF13374">
    <property type="entry name" value="TPR_10"/>
    <property type="match status" value="1"/>
</dbReference>
<dbReference type="Proteomes" id="UP000004095">
    <property type="component" value="Unassembled WGS sequence"/>
</dbReference>
<dbReference type="InterPro" id="IPR006597">
    <property type="entry name" value="Sel1-like"/>
</dbReference>
<evidence type="ECO:0000256" key="2">
    <source>
        <dbReference type="ARBA" id="ARBA00012438"/>
    </source>
</evidence>
<dbReference type="InterPro" id="IPR003661">
    <property type="entry name" value="HisK_dim/P_dom"/>
</dbReference>